<feature type="transmembrane region" description="Helical" evidence="4">
    <location>
        <begin position="6"/>
        <end position="29"/>
    </location>
</feature>
<dbReference type="InterPro" id="IPR004270">
    <property type="entry name" value="Papilloma_E5_alpha"/>
</dbReference>
<keyword evidence="4" id="KW-0472">Membrane</keyword>
<dbReference type="Proteomes" id="UP000168135">
    <property type="component" value="Genome"/>
</dbReference>
<keyword evidence="4" id="KW-1133">Transmembrane helix</keyword>
<evidence type="ECO:0000256" key="1">
    <source>
        <dbReference type="ARBA" id="ARBA00006650"/>
    </source>
</evidence>
<evidence type="ECO:0000256" key="4">
    <source>
        <dbReference type="SAM" id="Phobius"/>
    </source>
</evidence>
<keyword evidence="3" id="KW-0244">Early protein</keyword>
<name>A0A0M4ATV5_HPV16</name>
<keyword evidence="4" id="KW-0812">Transmembrane</keyword>
<evidence type="ECO:0000256" key="3">
    <source>
        <dbReference type="ARBA" id="ARBA00022518"/>
    </source>
</evidence>
<evidence type="ECO:0000313" key="5">
    <source>
        <dbReference type="EMBL" id="ALB35313.1"/>
    </source>
</evidence>
<protein>
    <recommendedName>
        <fullName evidence="2">Probable protein E5</fullName>
    </recommendedName>
</protein>
<organismHost>
    <name type="scientific">Homo sapiens</name>
    <name type="common">Human</name>
    <dbReference type="NCBI Taxonomy" id="9606"/>
</organismHost>
<organism evidence="5 6">
    <name type="scientific">Human papillomavirus type 16</name>
    <dbReference type="NCBI Taxonomy" id="333760"/>
    <lineage>
        <taxon>Viruses</taxon>
        <taxon>Monodnaviria</taxon>
        <taxon>Shotokuvirae</taxon>
        <taxon>Cossaviricota</taxon>
        <taxon>Papovaviricetes</taxon>
        <taxon>Zurhausenvirales</taxon>
        <taxon>Papillomaviridae</taxon>
        <taxon>Firstpapillomavirinae</taxon>
        <taxon>Alphapapillomavirus</taxon>
        <taxon>Alphapapillomavirus 9</taxon>
    </lineage>
</organism>
<evidence type="ECO:0000256" key="2">
    <source>
        <dbReference type="ARBA" id="ARBA00017217"/>
    </source>
</evidence>
<comment type="similarity">
    <text evidence="1">Belongs to the papillomaviridae E5 protein family.</text>
</comment>
<evidence type="ECO:0000313" key="6">
    <source>
        <dbReference type="Proteomes" id="UP000168135"/>
    </source>
</evidence>
<feature type="transmembrane region" description="Helical" evidence="4">
    <location>
        <begin position="36"/>
        <end position="54"/>
    </location>
</feature>
<dbReference type="EMBL" id="KP874716">
    <property type="protein sequence ID" value="ALB35313.1"/>
    <property type="molecule type" value="Genomic_DNA"/>
</dbReference>
<accession>A0A0M4ATV5</accession>
<sequence>MTNLDTASTTLLACFLLCFCVLLCVCLLIRPLLLSVSIYTSLIILVLLLWITAASAFRCFIVYIIFVYIPLFLIHTHARFLIT</sequence>
<proteinExistence type="inferred from homology"/>
<feature type="transmembrane region" description="Helical" evidence="4">
    <location>
        <begin position="60"/>
        <end position="82"/>
    </location>
</feature>
<reference evidence="5 6" key="1">
    <citation type="journal article" date="2015" name="Infect. Genet. Evol.">
        <title>High-level of viral genomic diversity in cervical cancers: A Brazilian study on human papillomavirus type 16.</title>
        <authorList>
            <person name="Oliveira C.M."/>
            <person name="Bravo I.G."/>
            <person name="Souza N.C."/>
            <person name="Genta M.L."/>
            <person name="Fregnani J.H."/>
            <person name="Tacla M."/>
            <person name="Carvalho J.P."/>
            <person name="Longatto-Filho A."/>
            <person name="Levi J.E."/>
        </authorList>
    </citation>
    <scope>NUCLEOTIDE SEQUENCE [LARGE SCALE GENOMIC DNA]</scope>
    <source>
        <strain evidence="5">NBM19_consensus</strain>
    </source>
</reference>
<dbReference type="Pfam" id="PF03025">
    <property type="entry name" value="Papilloma_E5"/>
    <property type="match status" value="1"/>
</dbReference>